<accession>A0ABU4VPA0</accession>
<dbReference type="Gene3D" id="3.40.50.1820">
    <property type="entry name" value="alpha/beta hydrolase"/>
    <property type="match status" value="1"/>
</dbReference>
<sequence>MQSQEILATTRVTADAWTGAVRHVQGLHRTVARRAFGYGGLRPSRSPVARAHDLVADAVYGAVATAGRLALRGAGELAAAGRRPDAPRLAELPAGDLALGALNGAFGRRFAATGSPLELPMTLRHRGRDLDLSPAALRRDFPLTDGRVVVLVHGLCLTDASWRAPRRSPAQDDVDAGGGHDMALQGSGADAADLRHAAREAADARSFTTLLHRELGFDVLTLRYNTGRRIPANGADLARLLERLHQTWPGGLRDVALVGHSMGGLVVRSAGAAATAAGHGWPSRVRDVVLLGSPQLGANLERLAATGAWAAGLVPETRGIADLLALRSDGVLDLRDGLLLDEDAPAAIDRWPWGERGTPVPLLPGARHHAVAVTLHRDPERWLARSVLGDLLVTPASALARARGARRLTFAADDVVLMGGLSHFDLLHHPRVWAHLRRWLAPTPALPAATAA</sequence>
<name>A0ABU4VPA0_9ACTN</name>
<dbReference type="Proteomes" id="UP001277761">
    <property type="component" value="Unassembled WGS sequence"/>
</dbReference>
<comment type="caution">
    <text evidence="2">The sequence shown here is derived from an EMBL/GenBank/DDBJ whole genome shotgun (WGS) entry which is preliminary data.</text>
</comment>
<evidence type="ECO:0000313" key="2">
    <source>
        <dbReference type="EMBL" id="MDX8153668.1"/>
    </source>
</evidence>
<organism evidence="2 3">
    <name type="scientific">Patulibacter brassicae</name>
    <dbReference type="NCBI Taxonomy" id="1705717"/>
    <lineage>
        <taxon>Bacteria</taxon>
        <taxon>Bacillati</taxon>
        <taxon>Actinomycetota</taxon>
        <taxon>Thermoleophilia</taxon>
        <taxon>Solirubrobacterales</taxon>
        <taxon>Patulibacteraceae</taxon>
        <taxon>Patulibacter</taxon>
    </lineage>
</organism>
<reference evidence="2 3" key="1">
    <citation type="submission" date="2023-11" db="EMBL/GenBank/DDBJ databases">
        <authorList>
            <person name="Xu M."/>
            <person name="Jiang T."/>
        </authorList>
    </citation>
    <scope>NUCLEOTIDE SEQUENCE [LARGE SCALE GENOMIC DNA]</scope>
    <source>
        <strain evidence="2 3">SD</strain>
    </source>
</reference>
<proteinExistence type="predicted"/>
<protein>
    <submittedName>
        <fullName evidence="2">Alpha/beta hydrolase</fullName>
    </submittedName>
</protein>
<dbReference type="InterPro" id="IPR012908">
    <property type="entry name" value="PGAP1-ab_dom-like"/>
</dbReference>
<dbReference type="Pfam" id="PF07819">
    <property type="entry name" value="PGAP1"/>
    <property type="match status" value="1"/>
</dbReference>
<dbReference type="RefSeq" id="WP_319955818.1">
    <property type="nucleotide sequence ID" value="NZ_JAXAVX010000018.1"/>
</dbReference>
<dbReference type="SUPFAM" id="SSF53474">
    <property type="entry name" value="alpha/beta-Hydrolases"/>
    <property type="match status" value="1"/>
</dbReference>
<keyword evidence="3" id="KW-1185">Reference proteome</keyword>
<keyword evidence="2" id="KW-0378">Hydrolase</keyword>
<dbReference type="PANTHER" id="PTHR37946:SF1">
    <property type="entry name" value="SLL1969 PROTEIN"/>
    <property type="match status" value="1"/>
</dbReference>
<evidence type="ECO:0000259" key="1">
    <source>
        <dbReference type="Pfam" id="PF07819"/>
    </source>
</evidence>
<dbReference type="InterPro" id="IPR029058">
    <property type="entry name" value="AB_hydrolase_fold"/>
</dbReference>
<dbReference type="GO" id="GO:0016787">
    <property type="term" value="F:hydrolase activity"/>
    <property type="evidence" value="ECO:0007669"/>
    <property type="project" value="UniProtKB-KW"/>
</dbReference>
<dbReference type="PANTHER" id="PTHR37946">
    <property type="entry name" value="SLL1969 PROTEIN"/>
    <property type="match status" value="1"/>
</dbReference>
<gene>
    <name evidence="2" type="ORF">SK069_18875</name>
</gene>
<evidence type="ECO:0000313" key="3">
    <source>
        <dbReference type="Proteomes" id="UP001277761"/>
    </source>
</evidence>
<dbReference type="EMBL" id="JAXAVX010000018">
    <property type="protein sequence ID" value="MDX8153668.1"/>
    <property type="molecule type" value="Genomic_DNA"/>
</dbReference>
<feature type="domain" description="GPI inositol-deacylase PGAP1-like alpha/beta" evidence="1">
    <location>
        <begin position="249"/>
        <end position="300"/>
    </location>
</feature>